<proteinExistence type="predicted"/>
<dbReference type="OrthoDB" id="3630442at2"/>
<name>A0A5C4V787_9ACTN</name>
<accession>A0A5C4V787</accession>
<dbReference type="RefSeq" id="WP_139637529.1">
    <property type="nucleotide sequence ID" value="NZ_VDLX02000028.1"/>
</dbReference>
<evidence type="ECO:0000313" key="1">
    <source>
        <dbReference type="EMBL" id="KAB8186865.1"/>
    </source>
</evidence>
<comment type="caution">
    <text evidence="1">The sequence shown here is derived from an EMBL/GenBank/DDBJ whole genome shotgun (WGS) entry which is preliminary data.</text>
</comment>
<dbReference type="EMBL" id="VDLX02000028">
    <property type="protein sequence ID" value="KAB8186865.1"/>
    <property type="molecule type" value="Genomic_DNA"/>
</dbReference>
<reference evidence="1 2" key="1">
    <citation type="submission" date="2019-10" db="EMBL/GenBank/DDBJ databases">
        <title>Nonomuraea sp. nov., isolated from Phyllanthus amarus.</title>
        <authorList>
            <person name="Klykleung N."/>
            <person name="Tanasupawat S."/>
        </authorList>
    </citation>
    <scope>NUCLEOTIDE SEQUENCE [LARGE SCALE GENOMIC DNA]</scope>
    <source>
        <strain evidence="1 2">PA1-10</strain>
    </source>
</reference>
<dbReference type="AlphaFoldDB" id="A0A5C4V787"/>
<evidence type="ECO:0000313" key="2">
    <source>
        <dbReference type="Proteomes" id="UP000312512"/>
    </source>
</evidence>
<dbReference type="Proteomes" id="UP000312512">
    <property type="component" value="Unassembled WGS sequence"/>
</dbReference>
<protein>
    <submittedName>
        <fullName evidence="1">DUF3168 domain-containing protein</fullName>
    </submittedName>
</protein>
<organism evidence="1 2">
    <name type="scientific">Nonomuraea phyllanthi</name>
    <dbReference type="NCBI Taxonomy" id="2219224"/>
    <lineage>
        <taxon>Bacteria</taxon>
        <taxon>Bacillati</taxon>
        <taxon>Actinomycetota</taxon>
        <taxon>Actinomycetes</taxon>
        <taxon>Streptosporangiales</taxon>
        <taxon>Streptosporangiaceae</taxon>
        <taxon>Nonomuraea</taxon>
    </lineage>
</organism>
<gene>
    <name evidence="1" type="ORF">FH608_046080</name>
</gene>
<keyword evidence="2" id="KW-1185">Reference proteome</keyword>
<sequence length="136" mass="14717">MTPLPSRPLVDALLASWRAAVPDTLKIHDAQASPDAEPPYAVAYFDTGMKSGFHRDLTNDGPNELRYQITSVGATRDQAAWVADKMAAAVLGTVATVSGRRVWPAIEEGSQPVRREDDGTALFFATAQYLTRSDPT</sequence>